<dbReference type="CDD" id="cd05399">
    <property type="entry name" value="NT_Rel-Spo_like"/>
    <property type="match status" value="1"/>
</dbReference>
<dbReference type="SMART" id="SM00954">
    <property type="entry name" value="RelA_SpoT"/>
    <property type="match status" value="1"/>
</dbReference>
<evidence type="ECO:0000259" key="2">
    <source>
        <dbReference type="SMART" id="SM00954"/>
    </source>
</evidence>
<evidence type="ECO:0000256" key="1">
    <source>
        <dbReference type="ARBA" id="ARBA00004976"/>
    </source>
</evidence>
<sequence length="233" mass="27217">MINKDFNKIVLNKSSLPNDPEKFFEGMSHFRELMMMYQSAIREVTTKLTILNDELSIGNRKNPIQFIKSRVKKPLSIVNKLERLEKEISIESIMNSLNDVAGIRVVCSFIDDVYKISDMLTKQDDIKLIRVKDYIKNPKPNGYRSYHMIIEIPVFFSDSKQWIRVEIQIRTVAMDFWASLEHELKYKKGIEDSKEIEKELKRCANTIAQTDHKMMSIRNKIQGNSSKGGKHEI</sequence>
<comment type="caution">
    <text evidence="3">The sequence shown here is derived from an EMBL/GenBank/DDBJ whole genome shotgun (WGS) entry which is preliminary data.</text>
</comment>
<dbReference type="Gene3D" id="1.10.287.860">
    <property type="entry name" value="Nucleotidyltransferase"/>
    <property type="match status" value="1"/>
</dbReference>
<dbReference type="Gene3D" id="3.30.460.10">
    <property type="entry name" value="Beta Polymerase, domain 2"/>
    <property type="match status" value="1"/>
</dbReference>
<dbReference type="InterPro" id="IPR007685">
    <property type="entry name" value="RelA_SpoT"/>
</dbReference>
<dbReference type="EMBL" id="QXXA01000011">
    <property type="protein sequence ID" value="NBI07263.1"/>
    <property type="molecule type" value="Genomic_DNA"/>
</dbReference>
<keyword evidence="3" id="KW-0418">Kinase</keyword>
<evidence type="ECO:0000313" key="3">
    <source>
        <dbReference type="EMBL" id="NBI07263.1"/>
    </source>
</evidence>
<dbReference type="InterPro" id="IPR052366">
    <property type="entry name" value="GTP_Pyrophosphokinase"/>
</dbReference>
<dbReference type="OrthoDB" id="9789634at2"/>
<dbReference type="InterPro" id="IPR043519">
    <property type="entry name" value="NT_sf"/>
</dbReference>
<dbReference type="GO" id="GO:0016301">
    <property type="term" value="F:kinase activity"/>
    <property type="evidence" value="ECO:0007669"/>
    <property type="project" value="UniProtKB-KW"/>
</dbReference>
<dbReference type="UniPathway" id="UPA00908">
    <property type="reaction ID" value="UER00884"/>
</dbReference>
<dbReference type="AlphaFoldDB" id="A0A845R438"/>
<dbReference type="PANTHER" id="PTHR47837">
    <property type="entry name" value="GTP PYROPHOSPHOKINASE YJBM"/>
    <property type="match status" value="1"/>
</dbReference>
<dbReference type="RefSeq" id="WP_160197733.1">
    <property type="nucleotide sequence ID" value="NZ_QXXA01000011.1"/>
</dbReference>
<dbReference type="Proteomes" id="UP000467132">
    <property type="component" value="Unassembled WGS sequence"/>
</dbReference>
<gene>
    <name evidence="3" type="ORF">D3Z33_10420</name>
</gene>
<evidence type="ECO:0000313" key="4">
    <source>
        <dbReference type="Proteomes" id="UP000467132"/>
    </source>
</evidence>
<feature type="domain" description="RelA/SpoT" evidence="2">
    <location>
        <begin position="69"/>
        <end position="192"/>
    </location>
</feature>
<comment type="pathway">
    <text evidence="1">Purine metabolism; ppGpp biosynthesis; ppGpp from GTP: step 1/2.</text>
</comment>
<reference evidence="3 4" key="1">
    <citation type="submission" date="2018-08" db="EMBL/GenBank/DDBJ databases">
        <title>Murine metabolic-syndrome-specific gut microbial biobank.</title>
        <authorList>
            <person name="Liu C."/>
        </authorList>
    </citation>
    <scope>NUCLEOTIDE SEQUENCE [LARGE SCALE GENOMIC DNA]</scope>
    <source>
        <strain evidence="3 4">583</strain>
    </source>
</reference>
<name>A0A845R438_9CLOT</name>
<keyword evidence="3" id="KW-0808">Transferase</keyword>
<dbReference type="GO" id="GO:0015970">
    <property type="term" value="P:guanosine tetraphosphate biosynthetic process"/>
    <property type="evidence" value="ECO:0007669"/>
    <property type="project" value="UniProtKB-UniPathway"/>
</dbReference>
<keyword evidence="4" id="KW-1185">Reference proteome</keyword>
<dbReference type="SUPFAM" id="SSF81301">
    <property type="entry name" value="Nucleotidyltransferase"/>
    <property type="match status" value="1"/>
</dbReference>
<organism evidence="3 4">
    <name type="scientific">Senegalia massiliensis</name>
    <dbReference type="NCBI Taxonomy" id="1720316"/>
    <lineage>
        <taxon>Bacteria</taxon>
        <taxon>Bacillati</taxon>
        <taxon>Bacillota</taxon>
        <taxon>Clostridia</taxon>
        <taxon>Eubacteriales</taxon>
        <taxon>Clostridiaceae</taxon>
        <taxon>Senegalia</taxon>
    </lineage>
</organism>
<dbReference type="PANTHER" id="PTHR47837:SF2">
    <property type="entry name" value="GTP PYROPHOSPHOKINASE YWAC"/>
    <property type="match status" value="1"/>
</dbReference>
<proteinExistence type="predicted"/>
<accession>A0A845R438</accession>
<protein>
    <submittedName>
        <fullName evidence="3">GTP pyrophosphokinase family protein</fullName>
    </submittedName>
</protein>
<dbReference type="Pfam" id="PF04607">
    <property type="entry name" value="RelA_SpoT"/>
    <property type="match status" value="1"/>
</dbReference>